<sequence length="46" mass="5218">MEDNRIIECIERAHYILSNLMAVKPGEEVLIAIDPQTDMRMANAMA</sequence>
<organism evidence="1 2">
    <name type="scientific">[Clostridium] symbiosum ATCC 14940</name>
    <dbReference type="NCBI Taxonomy" id="411472"/>
    <lineage>
        <taxon>Bacteria</taxon>
        <taxon>Bacillati</taxon>
        <taxon>Bacillota</taxon>
        <taxon>Clostridia</taxon>
        <taxon>Lachnospirales</taxon>
        <taxon>Lachnospiraceae</taxon>
        <taxon>Otoolea</taxon>
    </lineage>
</organism>
<reference evidence="1 2" key="1">
    <citation type="submission" date="2013-07" db="EMBL/GenBank/DDBJ databases">
        <authorList>
            <person name="Weinstock G."/>
            <person name="Sodergren E."/>
            <person name="Wylie T."/>
            <person name="Fulton L."/>
            <person name="Fulton R."/>
            <person name="Fronick C."/>
            <person name="O'Laughlin M."/>
            <person name="Godfrey J."/>
            <person name="Miner T."/>
            <person name="Herter B."/>
            <person name="Appelbaum E."/>
            <person name="Cordes M."/>
            <person name="Lek S."/>
            <person name="Wollam A."/>
            <person name="Pepin K.H."/>
            <person name="Palsikar V.B."/>
            <person name="Mitreva M."/>
            <person name="Wilson R.K."/>
        </authorList>
    </citation>
    <scope>NUCLEOTIDE SEQUENCE [LARGE SCALE GENOMIC DNA]</scope>
    <source>
        <strain evidence="1 2">ATCC 14940</strain>
    </source>
</reference>
<dbReference type="EMBL" id="AWSU01000334">
    <property type="protein sequence ID" value="ERI74381.1"/>
    <property type="molecule type" value="Genomic_DNA"/>
</dbReference>
<feature type="non-terminal residue" evidence="1">
    <location>
        <position position="46"/>
    </location>
</feature>
<name>A0ABC9TSV4_CLOSY</name>
<evidence type="ECO:0000313" key="2">
    <source>
        <dbReference type="Proteomes" id="UP000016491"/>
    </source>
</evidence>
<dbReference type="AlphaFoldDB" id="A0ABC9TSV4"/>
<evidence type="ECO:0000313" key="1">
    <source>
        <dbReference type="EMBL" id="ERI74381.1"/>
    </source>
</evidence>
<evidence type="ECO:0008006" key="3">
    <source>
        <dbReference type="Google" id="ProtNLM"/>
    </source>
</evidence>
<protein>
    <recommendedName>
        <fullName evidence="3">Aminopeptidase</fullName>
    </recommendedName>
</protein>
<comment type="caution">
    <text evidence="1">The sequence shown here is derived from an EMBL/GenBank/DDBJ whole genome shotgun (WGS) entry which is preliminary data.</text>
</comment>
<proteinExistence type="predicted"/>
<gene>
    <name evidence="1" type="ORF">CLOSYM_04062</name>
</gene>
<dbReference type="Proteomes" id="UP000016491">
    <property type="component" value="Unassembled WGS sequence"/>
</dbReference>
<accession>A0ABC9TSV4</accession>